<keyword evidence="1" id="KW-0732">Signal</keyword>
<evidence type="ECO:0000313" key="2">
    <source>
        <dbReference type="EMBL" id="GAV06497.1"/>
    </source>
</evidence>
<feature type="signal peptide" evidence="1">
    <location>
        <begin position="1"/>
        <end position="25"/>
    </location>
</feature>
<dbReference type="STRING" id="947166.A0A1D1VYL5"/>
<organism evidence="2 3">
    <name type="scientific">Ramazzottius varieornatus</name>
    <name type="common">Water bear</name>
    <name type="synonym">Tardigrade</name>
    <dbReference type="NCBI Taxonomy" id="947166"/>
    <lineage>
        <taxon>Eukaryota</taxon>
        <taxon>Metazoa</taxon>
        <taxon>Ecdysozoa</taxon>
        <taxon>Tardigrada</taxon>
        <taxon>Eutardigrada</taxon>
        <taxon>Parachela</taxon>
        <taxon>Hypsibioidea</taxon>
        <taxon>Ramazzottiidae</taxon>
        <taxon>Ramazzottius</taxon>
    </lineage>
</organism>
<dbReference type="EMBL" id="BDGG01000013">
    <property type="protein sequence ID" value="GAV06497.1"/>
    <property type="molecule type" value="Genomic_DNA"/>
</dbReference>
<name>A0A1D1VYL5_RAMVA</name>
<feature type="chain" id="PRO_5008898983" description="Receptor ligand binding region domain-containing protein" evidence="1">
    <location>
        <begin position="26"/>
        <end position="441"/>
    </location>
</feature>
<evidence type="ECO:0000313" key="3">
    <source>
        <dbReference type="Proteomes" id="UP000186922"/>
    </source>
</evidence>
<protein>
    <recommendedName>
        <fullName evidence="4">Receptor ligand binding region domain-containing protein</fullName>
    </recommendedName>
</protein>
<dbReference type="AlphaFoldDB" id="A0A1D1VYL5"/>
<comment type="caution">
    <text evidence="2">The sequence shown here is derived from an EMBL/GenBank/DDBJ whole genome shotgun (WGS) entry which is preliminary data.</text>
</comment>
<dbReference type="Gene3D" id="3.40.50.2300">
    <property type="match status" value="1"/>
</dbReference>
<accession>A0A1D1VYL5</accession>
<reference evidence="2 3" key="1">
    <citation type="journal article" date="2016" name="Nat. Commun.">
        <title>Extremotolerant tardigrade genome and improved radiotolerance of human cultured cells by tardigrade-unique protein.</title>
        <authorList>
            <person name="Hashimoto T."/>
            <person name="Horikawa D.D."/>
            <person name="Saito Y."/>
            <person name="Kuwahara H."/>
            <person name="Kozuka-Hata H."/>
            <person name="Shin-I T."/>
            <person name="Minakuchi Y."/>
            <person name="Ohishi K."/>
            <person name="Motoyama A."/>
            <person name="Aizu T."/>
            <person name="Enomoto A."/>
            <person name="Kondo K."/>
            <person name="Tanaka S."/>
            <person name="Hara Y."/>
            <person name="Koshikawa S."/>
            <person name="Sagara H."/>
            <person name="Miura T."/>
            <person name="Yokobori S."/>
            <person name="Miyagawa K."/>
            <person name="Suzuki Y."/>
            <person name="Kubo T."/>
            <person name="Oyama M."/>
            <person name="Kohara Y."/>
            <person name="Fujiyama A."/>
            <person name="Arakawa K."/>
            <person name="Katayama T."/>
            <person name="Toyoda A."/>
            <person name="Kunieda T."/>
        </authorList>
    </citation>
    <scope>NUCLEOTIDE SEQUENCE [LARGE SCALE GENOMIC DNA]</scope>
    <source>
        <strain evidence="2 3">YOKOZUNA-1</strain>
    </source>
</reference>
<sequence>MLSMNYSYLLFGLICLSAGTRICGASSSFLQEPIQIEIITVGNIHSNASLSNLPYIAPGMIVALDQLRQTFGHRVNFTQTLLYNRQYTSCQLLTDNVDFLVAEYYYTRRKTNSNMTVFIGVGENGAAETIFRNKTLYPNVILAGNNAVKSMHNIYTKFFQRFLWTSVYILLDSSATPMHLLLIQNFVSGLTAKGFRVKFANTDMRNPEKINLSIILRDMQIIIVRQVYLAYEPFRHPTFYGNYTWKYGDQFDEPNPFVTAAYEDVILFGHGLEEALNDSSRIVDLSDGSAFARRYWNRTFWLDTGPIEFDEVGERKQPLIIQQFQKGGVWPITVMTLDASANEFADVASISWKVPFPPPNEPACGFLGTNVICWKKEVSEKFFGQCLFRHPMNLRVDFMAQGTSAVRMVGPVARQGPKIAVAGAYGHGSPEKVPVAPRTQG</sequence>
<keyword evidence="3" id="KW-1185">Reference proteome</keyword>
<evidence type="ECO:0000256" key="1">
    <source>
        <dbReference type="SAM" id="SignalP"/>
    </source>
</evidence>
<proteinExistence type="predicted"/>
<dbReference type="Proteomes" id="UP000186922">
    <property type="component" value="Unassembled WGS sequence"/>
</dbReference>
<dbReference type="InterPro" id="IPR028082">
    <property type="entry name" value="Peripla_BP_I"/>
</dbReference>
<dbReference type="OrthoDB" id="10667162at2759"/>
<evidence type="ECO:0008006" key="4">
    <source>
        <dbReference type="Google" id="ProtNLM"/>
    </source>
</evidence>
<dbReference type="SUPFAM" id="SSF53822">
    <property type="entry name" value="Periplasmic binding protein-like I"/>
    <property type="match status" value="1"/>
</dbReference>
<gene>
    <name evidence="2" type="primary">RvY_16473-1</name>
    <name evidence="2" type="synonym">RvY_16473.1</name>
    <name evidence="2" type="ORF">RvY_16473</name>
</gene>